<proteinExistence type="predicted"/>
<dbReference type="PANTHER" id="PTHR33542">
    <property type="entry name" value="SIROHYDROCHLORIN FERROCHELATASE, CHLOROPLASTIC"/>
    <property type="match status" value="1"/>
</dbReference>
<sequence length="259" mass="29095">MEGILYIAHGSQKGEKNEALRKFVAELHEQVGSQIPYRTAFLEHTAENIENEAKTLIAQGVDHLITVPLLLFAATHALKDIPNEIEAVRQNHPEVAFYFADTFGHRAGTSEILKERIETALQAWRKNLNHVQVGQEPLTAANTICLVVSHGTKRYPTPQLQLEQICTSLEAQVKIKVLPANIRGHEPFLPLAVEAMKSYDHLIVVPFFMFEGHLVDEITQKLQRAALESNFNGLTITDTLDFDPRMMQDIASVIVESRN</sequence>
<dbReference type="SUPFAM" id="SSF53800">
    <property type="entry name" value="Chelatase"/>
    <property type="match status" value="1"/>
</dbReference>
<comment type="caution">
    <text evidence="3">The sequence shown here is derived from an EMBL/GenBank/DDBJ whole genome shotgun (WGS) entry which is preliminary data.</text>
</comment>
<dbReference type="Gene3D" id="3.40.50.1400">
    <property type="match status" value="2"/>
</dbReference>
<keyword evidence="1" id="KW-0479">Metal-binding</keyword>
<accession>A0ABS4FTC5</accession>
<organism evidence="3 4">
    <name type="scientific">Paenibacillus turicensis</name>
    <dbReference type="NCBI Taxonomy" id="160487"/>
    <lineage>
        <taxon>Bacteria</taxon>
        <taxon>Bacillati</taxon>
        <taxon>Bacillota</taxon>
        <taxon>Bacilli</taxon>
        <taxon>Bacillales</taxon>
        <taxon>Paenibacillaceae</taxon>
        <taxon>Paenibacillus</taxon>
    </lineage>
</organism>
<dbReference type="PANTHER" id="PTHR33542:SF3">
    <property type="entry name" value="SIROHYDROCHLORIN FERROCHELATASE, CHLOROPLASTIC"/>
    <property type="match status" value="1"/>
</dbReference>
<dbReference type="InterPro" id="IPR050963">
    <property type="entry name" value="Sirohydro_Cobaltochel/CbiX"/>
</dbReference>
<keyword evidence="4" id="KW-1185">Reference proteome</keyword>
<evidence type="ECO:0000313" key="3">
    <source>
        <dbReference type="EMBL" id="MBP1905800.1"/>
    </source>
</evidence>
<evidence type="ECO:0000256" key="2">
    <source>
        <dbReference type="ARBA" id="ARBA00023239"/>
    </source>
</evidence>
<keyword evidence="2" id="KW-0456">Lyase</keyword>
<protein>
    <submittedName>
        <fullName evidence="3">Sirohydrochlorin ferrochelatase</fullName>
    </submittedName>
</protein>
<dbReference type="Pfam" id="PF01903">
    <property type="entry name" value="CbiX"/>
    <property type="match status" value="2"/>
</dbReference>
<name>A0ABS4FTC5_9BACL</name>
<evidence type="ECO:0000313" key="4">
    <source>
        <dbReference type="Proteomes" id="UP001519272"/>
    </source>
</evidence>
<reference evidence="3 4" key="1">
    <citation type="submission" date="2021-03" db="EMBL/GenBank/DDBJ databases">
        <title>Genomic Encyclopedia of Type Strains, Phase IV (KMG-IV): sequencing the most valuable type-strain genomes for metagenomic binning, comparative biology and taxonomic classification.</title>
        <authorList>
            <person name="Goeker M."/>
        </authorList>
    </citation>
    <scope>NUCLEOTIDE SEQUENCE [LARGE SCALE GENOMIC DNA]</scope>
    <source>
        <strain evidence="3 4">DSM 14349</strain>
    </source>
</reference>
<evidence type="ECO:0000256" key="1">
    <source>
        <dbReference type="ARBA" id="ARBA00022723"/>
    </source>
</evidence>
<dbReference type="CDD" id="cd03416">
    <property type="entry name" value="CbiX_SirB_N"/>
    <property type="match status" value="1"/>
</dbReference>
<dbReference type="EMBL" id="JAGGKG010000010">
    <property type="protein sequence ID" value="MBP1905800.1"/>
    <property type="molecule type" value="Genomic_DNA"/>
</dbReference>
<dbReference type="RefSeq" id="WP_210089416.1">
    <property type="nucleotide sequence ID" value="NZ_JAGGKG010000010.1"/>
</dbReference>
<gene>
    <name evidence="3" type="ORF">J2Z32_002448</name>
</gene>
<dbReference type="Proteomes" id="UP001519272">
    <property type="component" value="Unassembled WGS sequence"/>
</dbReference>
<dbReference type="InterPro" id="IPR002762">
    <property type="entry name" value="CbiX-like"/>
</dbReference>